<protein>
    <submittedName>
        <fullName evidence="2">Integrase</fullName>
    </submittedName>
</protein>
<name>A0A4V5TQH1_BACMY</name>
<comment type="caution">
    <text evidence="2">The sequence shown here is derived from an EMBL/GenBank/DDBJ whole genome shotgun (WGS) entry which is preliminary data.</text>
</comment>
<dbReference type="InterPro" id="IPR011010">
    <property type="entry name" value="DNA_brk_join_enz"/>
</dbReference>
<sequence>KAGDFAGVESIGTHTMQKTFGYWFYKQTKDVAMLQDILNHSTPQITLKYIGINK</sequence>
<dbReference type="InterPro" id="IPR013762">
    <property type="entry name" value="Integrase-like_cat_sf"/>
</dbReference>
<accession>A0A4V5TQH1</accession>
<evidence type="ECO:0000313" key="3">
    <source>
        <dbReference type="Proteomes" id="UP000305524"/>
    </source>
</evidence>
<dbReference type="SUPFAM" id="SSF56349">
    <property type="entry name" value="DNA breaking-rejoining enzymes"/>
    <property type="match status" value="1"/>
</dbReference>
<organism evidence="2 3">
    <name type="scientific">Bacillus mycoides</name>
    <dbReference type="NCBI Taxonomy" id="1405"/>
    <lineage>
        <taxon>Bacteria</taxon>
        <taxon>Bacillati</taxon>
        <taxon>Bacillota</taxon>
        <taxon>Bacilli</taxon>
        <taxon>Bacillales</taxon>
        <taxon>Bacillaceae</taxon>
        <taxon>Bacillus</taxon>
        <taxon>Bacillus cereus group</taxon>
    </lineage>
</organism>
<evidence type="ECO:0000256" key="1">
    <source>
        <dbReference type="ARBA" id="ARBA00023172"/>
    </source>
</evidence>
<dbReference type="AlphaFoldDB" id="A0A4V5TQH1"/>
<dbReference type="Gene3D" id="1.10.443.10">
    <property type="entry name" value="Intergrase catalytic core"/>
    <property type="match status" value="1"/>
</dbReference>
<keyword evidence="1" id="KW-0233">DNA recombination</keyword>
<proteinExistence type="predicted"/>
<dbReference type="GO" id="GO:0015074">
    <property type="term" value="P:DNA integration"/>
    <property type="evidence" value="ECO:0007669"/>
    <property type="project" value="InterPro"/>
</dbReference>
<gene>
    <name evidence="2" type="ORF">FC701_21885</name>
</gene>
<feature type="non-terminal residue" evidence="2">
    <location>
        <position position="1"/>
    </location>
</feature>
<reference evidence="2 3" key="1">
    <citation type="journal article" date="2019" name="Environ. Microbiol.">
        <title>An active ?-lactamase is a part of an orchestrated cell wall stress resistance network of Bacillus subtilis and related rhizosphere species.</title>
        <authorList>
            <person name="Bucher T."/>
            <person name="Keren-Paz A."/>
            <person name="Hausser J."/>
            <person name="Olender T."/>
            <person name="Cytryn E."/>
            <person name="Kolodkin-Gal I."/>
        </authorList>
    </citation>
    <scope>NUCLEOTIDE SEQUENCE [LARGE SCALE GENOMIC DNA]</scope>
    <source>
        <strain evidence="2 3">I186</strain>
    </source>
</reference>
<dbReference type="GO" id="GO:0003677">
    <property type="term" value="F:DNA binding"/>
    <property type="evidence" value="ECO:0007669"/>
    <property type="project" value="InterPro"/>
</dbReference>
<evidence type="ECO:0000313" key="2">
    <source>
        <dbReference type="EMBL" id="TKI82323.1"/>
    </source>
</evidence>
<dbReference type="Proteomes" id="UP000305524">
    <property type="component" value="Unassembled WGS sequence"/>
</dbReference>
<dbReference type="EMBL" id="SZOD01000576">
    <property type="protein sequence ID" value="TKI82323.1"/>
    <property type="molecule type" value="Genomic_DNA"/>
</dbReference>
<dbReference type="GO" id="GO:0006310">
    <property type="term" value="P:DNA recombination"/>
    <property type="evidence" value="ECO:0007669"/>
    <property type="project" value="UniProtKB-KW"/>
</dbReference>